<gene>
    <name evidence="1" type="ORF">EV182_002478</name>
</gene>
<name>A0ACC1HHY9_9FUNG</name>
<protein>
    <submittedName>
        <fullName evidence="1">Uncharacterized protein</fullName>
    </submittedName>
</protein>
<dbReference type="Proteomes" id="UP001145114">
    <property type="component" value="Unassembled WGS sequence"/>
</dbReference>
<reference evidence="1" key="1">
    <citation type="submission" date="2022-06" db="EMBL/GenBank/DDBJ databases">
        <title>Phylogenomic reconstructions and comparative analyses of Kickxellomycotina fungi.</title>
        <authorList>
            <person name="Reynolds N.K."/>
            <person name="Stajich J.E."/>
            <person name="Barry K."/>
            <person name="Grigoriev I.V."/>
            <person name="Crous P."/>
            <person name="Smith M.E."/>
        </authorList>
    </citation>
    <scope>NUCLEOTIDE SEQUENCE</scope>
    <source>
        <strain evidence="1">RSA 2271</strain>
    </source>
</reference>
<dbReference type="EMBL" id="JAMZIH010005657">
    <property type="protein sequence ID" value="KAJ1674832.1"/>
    <property type="molecule type" value="Genomic_DNA"/>
</dbReference>
<organism evidence="1 2">
    <name type="scientific">Spiromyces aspiralis</name>
    <dbReference type="NCBI Taxonomy" id="68401"/>
    <lineage>
        <taxon>Eukaryota</taxon>
        <taxon>Fungi</taxon>
        <taxon>Fungi incertae sedis</taxon>
        <taxon>Zoopagomycota</taxon>
        <taxon>Kickxellomycotina</taxon>
        <taxon>Kickxellomycetes</taxon>
        <taxon>Kickxellales</taxon>
        <taxon>Kickxellaceae</taxon>
        <taxon>Spiromyces</taxon>
    </lineage>
</organism>
<sequence>MPAKRKSSSTNSEGDRAGSERQRAVKVTRELGSADETAARGEKEQPPAGGQNGGSSARAHCQQGQGGAPGRLDAIVTPPSGGNSASVKCIVGLRCEFPPNSSPCSATSSAPHPIVSPASATATRLVPASPLSNTHGFPLNFALASPLPTPSTVAALQHAPDAKQRQISTSLTIRSILHHQQKLSSPQTAASLMETTFASPRSAGASDRQVLSACPQPEHAGTLAAAAGTNSSSVSGSGSNNNACCPDGLKLLVQSNSSSGVAAAASKGATLPPITPPPGYALPPSPPNTQPVMPSPLLSYGERSGLAPGVGSVMAGTMYTRSLEDYTLLNTLGTGTFGRVYLCHYTKDKNYYAMKILRKSQVVKLKQVEHINNEKTILEEIKFPFIVNL</sequence>
<accession>A0ACC1HHY9</accession>
<evidence type="ECO:0000313" key="1">
    <source>
        <dbReference type="EMBL" id="KAJ1674832.1"/>
    </source>
</evidence>
<evidence type="ECO:0000313" key="2">
    <source>
        <dbReference type="Proteomes" id="UP001145114"/>
    </source>
</evidence>
<comment type="caution">
    <text evidence="1">The sequence shown here is derived from an EMBL/GenBank/DDBJ whole genome shotgun (WGS) entry which is preliminary data.</text>
</comment>
<proteinExistence type="predicted"/>
<keyword evidence="2" id="KW-1185">Reference proteome</keyword>